<dbReference type="PANTHER" id="PTHR33018">
    <property type="entry name" value="OS10G0338966 PROTEIN-RELATED"/>
    <property type="match status" value="1"/>
</dbReference>
<evidence type="ECO:0008006" key="3">
    <source>
        <dbReference type="Google" id="ProtNLM"/>
    </source>
</evidence>
<reference evidence="1 2" key="1">
    <citation type="journal article" date="2022" name="G3 (Bethesda)">
        <title>Whole-genome sequence and methylome profiling of the almond [Prunus dulcis (Mill.) D.A. Webb] cultivar 'Nonpareil'.</title>
        <authorList>
            <person name="D'Amico-Willman K.M."/>
            <person name="Ouma W.Z."/>
            <person name="Meulia T."/>
            <person name="Sideli G.M."/>
            <person name="Gradziel T.M."/>
            <person name="Fresnedo-Ramirez J."/>
        </authorList>
    </citation>
    <scope>NUCLEOTIDE SEQUENCE [LARGE SCALE GENOMIC DNA]</scope>
    <source>
        <strain evidence="1">Clone GOH B32 T37-40</strain>
    </source>
</reference>
<name>A0AAD4Z5P0_PRUDU</name>
<organism evidence="1 2">
    <name type="scientific">Prunus dulcis</name>
    <name type="common">Almond</name>
    <name type="synonym">Amygdalus dulcis</name>
    <dbReference type="NCBI Taxonomy" id="3755"/>
    <lineage>
        <taxon>Eukaryota</taxon>
        <taxon>Viridiplantae</taxon>
        <taxon>Streptophyta</taxon>
        <taxon>Embryophyta</taxon>
        <taxon>Tracheophyta</taxon>
        <taxon>Spermatophyta</taxon>
        <taxon>Magnoliopsida</taxon>
        <taxon>eudicotyledons</taxon>
        <taxon>Gunneridae</taxon>
        <taxon>Pentapetalae</taxon>
        <taxon>rosids</taxon>
        <taxon>fabids</taxon>
        <taxon>Rosales</taxon>
        <taxon>Rosaceae</taxon>
        <taxon>Amygdaloideae</taxon>
        <taxon>Amygdaleae</taxon>
        <taxon>Prunus</taxon>
    </lineage>
</organism>
<sequence>MANMVNLVGLVDPAQVSAQSELLSQRSRHLANHLKKADGDQILLVPYNLGCHWVLIIVRPKKETAFYDRYNQGSHPRI</sequence>
<gene>
    <name evidence="1" type="ORF">L3X38_024685</name>
</gene>
<dbReference type="InterPro" id="IPR038765">
    <property type="entry name" value="Papain-like_cys_pep_sf"/>
</dbReference>
<protein>
    <recommendedName>
        <fullName evidence="3">Ubiquitin-like protease family profile domain-containing protein</fullName>
    </recommendedName>
</protein>
<evidence type="ECO:0000313" key="1">
    <source>
        <dbReference type="EMBL" id="KAI5334552.1"/>
    </source>
</evidence>
<keyword evidence="2" id="KW-1185">Reference proteome</keyword>
<accession>A0AAD4Z5P0</accession>
<proteinExistence type="predicted"/>
<comment type="caution">
    <text evidence="1">The sequence shown here is derived from an EMBL/GenBank/DDBJ whole genome shotgun (WGS) entry which is preliminary data.</text>
</comment>
<dbReference type="Proteomes" id="UP001054821">
    <property type="component" value="Chromosome 4"/>
</dbReference>
<dbReference type="EMBL" id="JAJFAZ020000004">
    <property type="protein sequence ID" value="KAI5334552.1"/>
    <property type="molecule type" value="Genomic_DNA"/>
</dbReference>
<dbReference type="SUPFAM" id="SSF54001">
    <property type="entry name" value="Cysteine proteinases"/>
    <property type="match status" value="1"/>
</dbReference>
<evidence type="ECO:0000313" key="2">
    <source>
        <dbReference type="Proteomes" id="UP001054821"/>
    </source>
</evidence>
<dbReference type="AlphaFoldDB" id="A0AAD4Z5P0"/>
<dbReference type="PANTHER" id="PTHR33018:SF31">
    <property type="entry name" value="TRANSPOSASE, PTTA_EN_SPM, PLANT"/>
    <property type="match status" value="1"/>
</dbReference>